<name>A0ABD7X8Y5_PEDPE</name>
<keyword evidence="3" id="KW-0614">Plasmid</keyword>
<dbReference type="InterPro" id="IPR024455">
    <property type="entry name" value="Phage_capsid"/>
</dbReference>
<gene>
    <name evidence="3" type="ORF">PWB86_09550</name>
</gene>
<dbReference type="AlphaFoldDB" id="A0ABD7X8Y5"/>
<dbReference type="Proteomes" id="UP001214131">
    <property type="component" value="Plasmid unnamed3"/>
</dbReference>
<dbReference type="RefSeq" id="WP_275000691.1">
    <property type="nucleotide sequence ID" value="NZ_CP118742.1"/>
</dbReference>
<evidence type="ECO:0000313" key="3">
    <source>
        <dbReference type="EMBL" id="WEA58243.1"/>
    </source>
</evidence>
<evidence type="ECO:0000256" key="1">
    <source>
        <dbReference type="ARBA" id="ARBA00004328"/>
    </source>
</evidence>
<dbReference type="SUPFAM" id="SSF56563">
    <property type="entry name" value="Major capsid protein gp5"/>
    <property type="match status" value="1"/>
</dbReference>
<proteinExistence type="predicted"/>
<sequence>MRLKQSKTLKKPVTVVRGVVPKFDGTVSGYRDGCFTFSDMRPTIDELIQMYAAVDDETLANSVWVMGGEMYLYIATLKDGDGKYLLRSNGLFGRPVFVDEVLDGDEVLKPILIGERHAMIEKVNYDRDIEMGSVFINNLGDVYVYKTDSYYHSNHLVGLSDGTSNSYLQDLSLPTANWIEETLNILIEEGKNYFPNSKYSIDLVRDGE</sequence>
<organism evidence="3 4">
    <name type="scientific">Pediococcus pentosaceus</name>
    <dbReference type="NCBI Taxonomy" id="1255"/>
    <lineage>
        <taxon>Bacteria</taxon>
        <taxon>Bacillati</taxon>
        <taxon>Bacillota</taxon>
        <taxon>Bacilli</taxon>
        <taxon>Lactobacillales</taxon>
        <taxon>Lactobacillaceae</taxon>
        <taxon>Pediococcus</taxon>
    </lineage>
</organism>
<dbReference type="Pfam" id="PF05065">
    <property type="entry name" value="Phage_capsid"/>
    <property type="match status" value="1"/>
</dbReference>
<evidence type="ECO:0000259" key="2">
    <source>
        <dbReference type="Pfam" id="PF05065"/>
    </source>
</evidence>
<reference evidence="3 4" key="1">
    <citation type="submission" date="2023-02" db="EMBL/GenBank/DDBJ databases">
        <title>Comparative genomics and fermentation flavor characterization of five lactic acid bacteria reveal flavor biosynthesis metabolic pathways in fermented muskmelon puree.</title>
        <authorList>
            <person name="Yuan L."/>
            <person name="Li M."/>
            <person name="Xu X."/>
            <person name="Lao F."/>
            <person name="Wu J."/>
        </authorList>
    </citation>
    <scope>NUCLEOTIDE SEQUENCE [LARGE SCALE GENOMIC DNA]</scope>
    <source>
        <strain evidence="3 4">Ca-4</strain>
        <plasmid evidence="3 4">unnamed3</plasmid>
    </source>
</reference>
<dbReference type="InterPro" id="IPR054612">
    <property type="entry name" value="Phage_capsid-like_C"/>
</dbReference>
<evidence type="ECO:0000313" key="4">
    <source>
        <dbReference type="Proteomes" id="UP001214131"/>
    </source>
</evidence>
<dbReference type="NCBIfam" id="TIGR01554">
    <property type="entry name" value="major_cap_HK97"/>
    <property type="match status" value="1"/>
</dbReference>
<accession>A0ABD7X8Y5</accession>
<dbReference type="EMBL" id="CP118742">
    <property type="protein sequence ID" value="WEA58243.1"/>
    <property type="molecule type" value="Genomic_DNA"/>
</dbReference>
<feature type="domain" description="Phage capsid-like C-terminal" evidence="2">
    <location>
        <begin position="41"/>
        <end position="114"/>
    </location>
</feature>
<geneLocation type="plasmid" evidence="3 4">
    <name>unnamed3</name>
</geneLocation>
<protein>
    <submittedName>
        <fullName evidence="3">Phage major capsid protein</fullName>
    </submittedName>
</protein>
<comment type="subcellular location">
    <subcellularLocation>
        <location evidence="1">Virion</location>
    </subcellularLocation>
</comment>